<comment type="caution">
    <text evidence="3">The sequence shown here is derived from an EMBL/GenBank/DDBJ whole genome shotgun (WGS) entry which is preliminary data.</text>
</comment>
<reference evidence="3" key="1">
    <citation type="submission" date="2023-10" db="EMBL/GenBank/DDBJ databases">
        <authorList>
            <person name="Chen Y."/>
            <person name="Shah S."/>
            <person name="Dougan E. K."/>
            <person name="Thang M."/>
            <person name="Chan C."/>
        </authorList>
    </citation>
    <scope>NUCLEOTIDE SEQUENCE [LARGE SCALE GENOMIC DNA]</scope>
</reference>
<evidence type="ECO:0000256" key="2">
    <source>
        <dbReference type="SAM" id="MobiDB-lite"/>
    </source>
</evidence>
<feature type="region of interest" description="Disordered" evidence="2">
    <location>
        <begin position="695"/>
        <end position="732"/>
    </location>
</feature>
<gene>
    <name evidence="3" type="ORF">PCOR1329_LOCUS39796</name>
</gene>
<keyword evidence="4" id="KW-1185">Reference proteome</keyword>
<dbReference type="InterPro" id="IPR036691">
    <property type="entry name" value="Endo/exonu/phosph_ase_sf"/>
</dbReference>
<feature type="region of interest" description="Disordered" evidence="2">
    <location>
        <begin position="1"/>
        <end position="26"/>
    </location>
</feature>
<evidence type="ECO:0000313" key="4">
    <source>
        <dbReference type="Proteomes" id="UP001189429"/>
    </source>
</evidence>
<feature type="compositionally biased region" description="Basic and acidic residues" evidence="2">
    <location>
        <begin position="15"/>
        <end position="26"/>
    </location>
</feature>
<sequence length="962" mass="106620">MQEVGTAARGGGGSIRKEHDDGDKDAFHQKTVLQEKITTMKAEHRATTQKLAKCRQQLDRYEAGLKGLQEQFASIRQEITEQLEAITERVLLEACGELPTAKAKLVSLTAKDLTAFNIDEDELPVQAPEAQEALAAFKASPHFARTQQALCKQAVQLVEFAKEDVEALWAVLSQQAQPASEWTKEQLQTAIESVQRTGAINSTVAHGPEMVAGWAQRAVVELPNWPRINIYNLYLHAAGGMSARNANIIMAIGLAIAGQIHPCIVGGDWNMEAQEHESVTETELQAIADGWKWRQDSLQGLVAAHEGGRNAARHQVFQDEVQGFLGMDYIGQNLSARLDASAQQGRRLLQHSRCKGDLTSLVEDFDEDINFAMQQANKDSNGRWKEWCDGACAGGAGKFHRPNKVRKVQAPTTANDAEHGITGHPHYVVKNMEDKHAKLWRAATEAPQAWIPDRSTLQRRAPAELRHAAGHRLVMMHSMARRVWQRQRKPALRQLQKSLWRPYWEAAKNRSAIDSAWILAADAEQNAERGDGHADVVIEARALEQYDLYVTLHPLVRFSSHIDDTSPGLNSAAKEGVIEQAVQAGQGFLSTARHIGARLNEELAVVASSADIARPAATYGAEINGLSDTALHRTPYFIAYSNVLDLKFCRPEKTLRPLLTYWSNFGGMGMILGLDSCAAPESMARSYLRKDDGGMEAASDGSCTKPSARKFQRAGPRRLHGGHQAGNKGKEQQLVSKTSYACVARFAQSLEGSQRVQQCHRVKAHRSGTDYEAMGYEQRRLTDDNKVVDVRAKTATSMHPRPDDAMAEAMETAVSRIGKVARLVANVIPIFDKGGQLTWTRRTQHIGARLARHELVAVNQCGTRLGDSIGSAKTVFICVRTDTVTSCTYTKADILKDGDVVQEDHRTFEHRMAALHQQDQYASMFAKVEAPSSERCWRRQCRNLCADEKPVNDQEKHFEQCQ</sequence>
<accession>A0ABN9TKM7</accession>
<feature type="coiled-coil region" evidence="1">
    <location>
        <begin position="51"/>
        <end position="85"/>
    </location>
</feature>
<feature type="compositionally biased region" description="Basic residues" evidence="2">
    <location>
        <begin position="707"/>
        <end position="721"/>
    </location>
</feature>
<dbReference type="Gene3D" id="3.60.10.10">
    <property type="entry name" value="Endonuclease/exonuclease/phosphatase"/>
    <property type="match status" value="1"/>
</dbReference>
<evidence type="ECO:0000256" key="1">
    <source>
        <dbReference type="SAM" id="Coils"/>
    </source>
</evidence>
<proteinExistence type="predicted"/>
<dbReference type="EMBL" id="CAUYUJ010014808">
    <property type="protein sequence ID" value="CAK0846240.1"/>
    <property type="molecule type" value="Genomic_DNA"/>
</dbReference>
<organism evidence="3 4">
    <name type="scientific">Prorocentrum cordatum</name>
    <dbReference type="NCBI Taxonomy" id="2364126"/>
    <lineage>
        <taxon>Eukaryota</taxon>
        <taxon>Sar</taxon>
        <taxon>Alveolata</taxon>
        <taxon>Dinophyceae</taxon>
        <taxon>Prorocentrales</taxon>
        <taxon>Prorocentraceae</taxon>
        <taxon>Prorocentrum</taxon>
    </lineage>
</organism>
<evidence type="ECO:0000313" key="3">
    <source>
        <dbReference type="EMBL" id="CAK0846240.1"/>
    </source>
</evidence>
<dbReference type="Proteomes" id="UP001189429">
    <property type="component" value="Unassembled WGS sequence"/>
</dbReference>
<name>A0ABN9TKM7_9DINO</name>
<protein>
    <submittedName>
        <fullName evidence="3">Uncharacterized protein</fullName>
    </submittedName>
</protein>
<keyword evidence="1" id="KW-0175">Coiled coil</keyword>